<dbReference type="InterPro" id="IPR036875">
    <property type="entry name" value="Znf_CCHC_sf"/>
</dbReference>
<dbReference type="EMBL" id="JTDY01000158">
    <property type="protein sequence ID" value="KOB78536.1"/>
    <property type="molecule type" value="Genomic_DNA"/>
</dbReference>
<organism evidence="2 3">
    <name type="scientific">Operophtera brumata</name>
    <name type="common">Winter moth</name>
    <name type="synonym">Phalaena brumata</name>
    <dbReference type="NCBI Taxonomy" id="104452"/>
    <lineage>
        <taxon>Eukaryota</taxon>
        <taxon>Metazoa</taxon>
        <taxon>Ecdysozoa</taxon>
        <taxon>Arthropoda</taxon>
        <taxon>Hexapoda</taxon>
        <taxon>Insecta</taxon>
        <taxon>Pterygota</taxon>
        <taxon>Neoptera</taxon>
        <taxon>Endopterygota</taxon>
        <taxon>Lepidoptera</taxon>
        <taxon>Glossata</taxon>
        <taxon>Ditrysia</taxon>
        <taxon>Geometroidea</taxon>
        <taxon>Geometridae</taxon>
        <taxon>Larentiinae</taxon>
        <taxon>Operophtera</taxon>
    </lineage>
</organism>
<reference evidence="2 3" key="1">
    <citation type="journal article" date="2015" name="Genome Biol. Evol.">
        <title>The genome of winter moth (Operophtera brumata) provides a genomic perspective on sexual dimorphism and phenology.</title>
        <authorList>
            <person name="Derks M.F."/>
            <person name="Smit S."/>
            <person name="Salis L."/>
            <person name="Schijlen E."/>
            <person name="Bossers A."/>
            <person name="Mateman C."/>
            <person name="Pijl A.S."/>
            <person name="de Ridder D."/>
            <person name="Groenen M.A."/>
            <person name="Visser M.E."/>
            <person name="Megens H.J."/>
        </authorList>
    </citation>
    <scope>NUCLEOTIDE SEQUENCE [LARGE SCALE GENOMIC DNA]</scope>
    <source>
        <strain evidence="2">WM2013NL</strain>
        <tissue evidence="2">Head and thorax</tissue>
    </source>
</reference>
<evidence type="ECO:0000313" key="2">
    <source>
        <dbReference type="EMBL" id="KOB78536.1"/>
    </source>
</evidence>
<dbReference type="SUPFAM" id="SSF57756">
    <property type="entry name" value="Retrovirus zinc finger-like domains"/>
    <property type="match status" value="1"/>
</dbReference>
<name>A0A0L7LTG6_OPEBR</name>
<comment type="caution">
    <text evidence="2">The sequence shown here is derived from an EMBL/GenBank/DDBJ whole genome shotgun (WGS) entry which is preliminary data.</text>
</comment>
<feature type="non-terminal residue" evidence="2">
    <location>
        <position position="164"/>
    </location>
</feature>
<dbReference type="Pfam" id="PF14223">
    <property type="entry name" value="Retrotran_gag_2"/>
    <property type="match status" value="1"/>
</dbReference>
<evidence type="ECO:0000313" key="3">
    <source>
        <dbReference type="Proteomes" id="UP000037510"/>
    </source>
</evidence>
<protein>
    <submittedName>
        <fullName evidence="2">Retrovirus-related Pol polyprotein</fullName>
    </submittedName>
</protein>
<keyword evidence="3" id="KW-1185">Reference proteome</keyword>
<feature type="region of interest" description="Disordered" evidence="1">
    <location>
        <begin position="108"/>
        <end position="134"/>
    </location>
</feature>
<accession>A0A0L7LTG6</accession>
<dbReference type="GO" id="GO:0008270">
    <property type="term" value="F:zinc ion binding"/>
    <property type="evidence" value="ECO:0007669"/>
    <property type="project" value="InterPro"/>
</dbReference>
<dbReference type="Proteomes" id="UP000037510">
    <property type="component" value="Unassembled WGS sequence"/>
</dbReference>
<sequence>MEEYLNDIQTTSQSLLGIKAGLDDEFVGIIMLAGLTDEYNPLVMTLEHSGMTISTESVQAALLKESLRKSSTVNTAEDEIATALMSKSKKGVICHLCKKKGHYKWQCQRRKTEDKTEDKNGTSSNKKKDNKEAAMVLTCPPEDSSRASFDLWHRRLGHLSGALM</sequence>
<dbReference type="AlphaFoldDB" id="A0A0L7LTG6"/>
<gene>
    <name evidence="2" type="ORF">OBRU01_02219</name>
</gene>
<feature type="compositionally biased region" description="Basic and acidic residues" evidence="1">
    <location>
        <begin position="110"/>
        <end position="132"/>
    </location>
</feature>
<proteinExistence type="predicted"/>
<evidence type="ECO:0000256" key="1">
    <source>
        <dbReference type="SAM" id="MobiDB-lite"/>
    </source>
</evidence>
<dbReference type="GO" id="GO:0003676">
    <property type="term" value="F:nucleic acid binding"/>
    <property type="evidence" value="ECO:0007669"/>
    <property type="project" value="InterPro"/>
</dbReference>